<dbReference type="EC" id="2.7.7.61" evidence="1"/>
<reference evidence="5" key="1">
    <citation type="submission" date="2017-05" db="EMBL/GenBank/DDBJ databases">
        <authorList>
            <person name="Varghese N."/>
            <person name="Submissions S."/>
        </authorList>
    </citation>
    <scope>NUCLEOTIDE SEQUENCE</scope>
    <source>
        <strain evidence="5">Su22</strain>
    </source>
</reference>
<dbReference type="NCBIfam" id="TIGR03124">
    <property type="entry name" value="citrate_citX"/>
    <property type="match status" value="1"/>
</dbReference>
<keyword evidence="2" id="KW-0808">Transferase</keyword>
<gene>
    <name evidence="5" type="ORF">SAMN06296020_11719</name>
</gene>
<proteinExistence type="predicted"/>
<evidence type="ECO:0000256" key="3">
    <source>
        <dbReference type="ARBA" id="ARBA00022695"/>
    </source>
</evidence>
<dbReference type="Pfam" id="PF03802">
    <property type="entry name" value="CitX"/>
    <property type="match status" value="1"/>
</dbReference>
<evidence type="ECO:0000256" key="1">
    <source>
        <dbReference type="ARBA" id="ARBA00012524"/>
    </source>
</evidence>
<comment type="caution">
    <text evidence="5">The sequence shown here is derived from an EMBL/GenBank/DDBJ whole genome shotgun (WGS) entry which is preliminary data.</text>
</comment>
<dbReference type="InterPro" id="IPR005551">
    <property type="entry name" value="CitX"/>
</dbReference>
<dbReference type="GO" id="GO:0051191">
    <property type="term" value="P:prosthetic group biosynthetic process"/>
    <property type="evidence" value="ECO:0007669"/>
    <property type="project" value="InterPro"/>
</dbReference>
<dbReference type="EMBL" id="FXUF01000017">
    <property type="protein sequence ID" value="SMP68521.1"/>
    <property type="molecule type" value="Genomic_DNA"/>
</dbReference>
<protein>
    <recommendedName>
        <fullName evidence="1">citrate lyase holo-[acyl-carrier protein] synthase</fullName>
        <ecNumber evidence="1">2.7.7.61</ecNumber>
    </recommendedName>
</protein>
<accession>A0AA46AKC4</accession>
<keyword evidence="3" id="KW-0548">Nucleotidyltransferase</keyword>
<sequence length="173" mass="19870">MDTKLEKQINQIMTAKERRAARQHRLLRVYGSTVISLTLNLPGGYRRYDRWQQVWHEARRALEVLESVEKHHTSREGLWGPETFMAVGMGPLAVKVITTTIEERHPLGRLFDIDVIDLAGNPVSRKQLGKPARSCLICEKPAIECYLNRAHSLEELMKAVETIIEEGLRSWTI</sequence>
<evidence type="ECO:0000256" key="2">
    <source>
        <dbReference type="ARBA" id="ARBA00022679"/>
    </source>
</evidence>
<name>A0AA46AKC4_9CLOT</name>
<dbReference type="GO" id="GO:0050519">
    <property type="term" value="F:holo-citrate lyase synthase activity"/>
    <property type="evidence" value="ECO:0007669"/>
    <property type="project" value="UniProtKB-EC"/>
</dbReference>
<evidence type="ECO:0000313" key="5">
    <source>
        <dbReference type="EMBL" id="SMP68521.1"/>
    </source>
</evidence>
<comment type="catalytic activity">
    <reaction evidence="4">
        <text>apo-[citrate lyase ACP] + 2'-(5''-triphospho-alpha-D-ribosyl)-3'-dephospho-CoA = holo-[citrate lyase ACP] + diphosphate</text>
        <dbReference type="Rhea" id="RHEA:16333"/>
        <dbReference type="Rhea" id="RHEA-COMP:10157"/>
        <dbReference type="Rhea" id="RHEA-COMP:10158"/>
        <dbReference type="ChEBI" id="CHEBI:29999"/>
        <dbReference type="ChEBI" id="CHEBI:33019"/>
        <dbReference type="ChEBI" id="CHEBI:61378"/>
        <dbReference type="ChEBI" id="CHEBI:82683"/>
        <dbReference type="EC" id="2.7.7.61"/>
    </reaction>
</comment>
<keyword evidence="6" id="KW-1185">Reference proteome</keyword>
<organism evidence="5 6">
    <name type="scientific">Anoxynatronum buryatiense</name>
    <dbReference type="NCBI Taxonomy" id="489973"/>
    <lineage>
        <taxon>Bacteria</taxon>
        <taxon>Bacillati</taxon>
        <taxon>Bacillota</taxon>
        <taxon>Clostridia</taxon>
        <taxon>Eubacteriales</taxon>
        <taxon>Clostridiaceae</taxon>
        <taxon>Anoxynatronum</taxon>
    </lineage>
</organism>
<evidence type="ECO:0000256" key="4">
    <source>
        <dbReference type="ARBA" id="ARBA00048574"/>
    </source>
</evidence>
<dbReference type="AlphaFoldDB" id="A0AA46AKC4"/>
<evidence type="ECO:0000313" key="6">
    <source>
        <dbReference type="Proteomes" id="UP001158066"/>
    </source>
</evidence>
<dbReference type="Proteomes" id="UP001158066">
    <property type="component" value="Unassembled WGS sequence"/>
</dbReference>
<dbReference type="RefSeq" id="WP_283410513.1">
    <property type="nucleotide sequence ID" value="NZ_FXUF01000017.1"/>
</dbReference>